<evidence type="ECO:0000256" key="2">
    <source>
        <dbReference type="SAM" id="MobiDB-lite"/>
    </source>
</evidence>
<protein>
    <submittedName>
        <fullName evidence="4">Retrovirus-related pol polyprotein from transposon TNT 1-94</fullName>
    </submittedName>
</protein>
<feature type="region of interest" description="Disordered" evidence="2">
    <location>
        <begin position="454"/>
        <end position="478"/>
    </location>
</feature>
<keyword evidence="1" id="KW-0862">Zinc</keyword>
<dbReference type="PROSITE" id="PS50158">
    <property type="entry name" value="ZF_CCHC"/>
    <property type="match status" value="1"/>
</dbReference>
<dbReference type="SUPFAM" id="SSF57756">
    <property type="entry name" value="Retrovirus zinc finger-like domains"/>
    <property type="match status" value="1"/>
</dbReference>
<name>A0ABQ5B9H2_9ASTR</name>
<dbReference type="Proteomes" id="UP001151760">
    <property type="component" value="Unassembled WGS sequence"/>
</dbReference>
<evidence type="ECO:0000313" key="4">
    <source>
        <dbReference type="EMBL" id="GJT09564.1"/>
    </source>
</evidence>
<comment type="caution">
    <text evidence="4">The sequence shown here is derived from an EMBL/GenBank/DDBJ whole genome shotgun (WGS) entry which is preliminary data.</text>
</comment>
<accession>A0ABQ5B9H2</accession>
<reference evidence="4" key="2">
    <citation type="submission" date="2022-01" db="EMBL/GenBank/DDBJ databases">
        <authorList>
            <person name="Yamashiro T."/>
            <person name="Shiraishi A."/>
            <person name="Satake H."/>
            <person name="Nakayama K."/>
        </authorList>
    </citation>
    <scope>NUCLEOTIDE SEQUENCE</scope>
</reference>
<feature type="domain" description="CCHC-type" evidence="3">
    <location>
        <begin position="487"/>
        <end position="503"/>
    </location>
</feature>
<dbReference type="InterPro" id="IPR001878">
    <property type="entry name" value="Znf_CCHC"/>
</dbReference>
<proteinExistence type="predicted"/>
<keyword evidence="1" id="KW-0479">Metal-binding</keyword>
<evidence type="ECO:0000259" key="3">
    <source>
        <dbReference type="PROSITE" id="PS50158"/>
    </source>
</evidence>
<dbReference type="SMART" id="SM00343">
    <property type="entry name" value="ZnF_C2HC"/>
    <property type="match status" value="1"/>
</dbReference>
<keyword evidence="1" id="KW-0863">Zinc-finger</keyword>
<evidence type="ECO:0000313" key="5">
    <source>
        <dbReference type="Proteomes" id="UP001151760"/>
    </source>
</evidence>
<dbReference type="InterPro" id="IPR036875">
    <property type="entry name" value="Znf_CCHC_sf"/>
</dbReference>
<dbReference type="Pfam" id="PF00098">
    <property type="entry name" value="zf-CCHC"/>
    <property type="match status" value="1"/>
</dbReference>
<evidence type="ECO:0000256" key="1">
    <source>
        <dbReference type="PROSITE-ProRule" id="PRU00047"/>
    </source>
</evidence>
<reference evidence="4" key="1">
    <citation type="journal article" date="2022" name="Int. J. Mol. Sci.">
        <title>Draft Genome of Tanacetum Coccineum: Genomic Comparison of Closely Related Tanacetum-Family Plants.</title>
        <authorList>
            <person name="Yamashiro T."/>
            <person name="Shiraishi A."/>
            <person name="Nakayama K."/>
            <person name="Satake H."/>
        </authorList>
    </citation>
    <scope>NUCLEOTIDE SEQUENCE</scope>
</reference>
<sequence>MLDEYNALVTNGTWVLMPRSANVNIMHSMWLFRHKFNVDGSLSRYKARLVANGCSQQLGIDCDEILARVLFTSLSKPLKLGFNGLLLMLHELVFNTVKLTRHFISSFHGEFAMTDLGSLNYFLSVAAQRFTTCLFLSQAIYAEELLERAHMKNCNPCRTPVDTNSKLVPDGDPASDPTFIWEAFGGNTRDLNSIWEETGQECNSTTKKYAELSAAEKIQADCDMKATNIILQGLPADIYSLVNHHRVAKDLWERVQLLMQVNTKFLNSLPPEWSKFVTDVKLVKDLHTTNFDQLHAYLKQHEIHANEVRLLRERNQDPLAFVANQQMTPPHFNTYQSSYNNPQLQQQFPPSQYGSIHPTQHYSSTYPSQPQFNHSSVPLAYPYQSQMNNQTSYVPQITYQSPQVSTQPMTESPLVDSGLVVLVFSSGDDPIACLNKAMDFLTVVASSRVTVQQVQGRQGQSYSSTGYKSNATSSGGNNASRQAKVVKCYNCQGEGHMARQCTQPKRPRNAAWYKDKAMLAEAQKAGQILDEEQLAFLADPRTENLDTYDSDCDDISNAKAVLMANISNYGSDVILDVPHSKTYLNDMENQSVHAMQDFEQTPVIDVTDNEITRDMILEEKGRSKMSEKEKDPEAIKQKNSHKPIDYVKLNRLSEDFRKRFVPQQELSGEQTFWYHMSNHSSKSSDASPDKMEAPKELPKIVEQAKAKQPLDSALDFAYTDLETLDLLTRNFSFRFIGFCGVKPMLDRFRYSLSSAGGFLKEALQYCVSDWFQHFDESEDGITSAFDFHISYPIIRIVYSVRALNHNGINCHRETLEVFEFHHHQSHMLQKHQLDKATFVLPFAVVTYNRPWFPELLPLSWCRMSLMVPAWKRGFDDSSAVIGSRFVIEGDVTTAVKNDIRGRGIQYWCSLEIVPVYIVDVHIIELQ</sequence>
<organism evidence="4 5">
    <name type="scientific">Tanacetum coccineum</name>
    <dbReference type="NCBI Taxonomy" id="301880"/>
    <lineage>
        <taxon>Eukaryota</taxon>
        <taxon>Viridiplantae</taxon>
        <taxon>Streptophyta</taxon>
        <taxon>Embryophyta</taxon>
        <taxon>Tracheophyta</taxon>
        <taxon>Spermatophyta</taxon>
        <taxon>Magnoliopsida</taxon>
        <taxon>eudicotyledons</taxon>
        <taxon>Gunneridae</taxon>
        <taxon>Pentapetalae</taxon>
        <taxon>asterids</taxon>
        <taxon>campanulids</taxon>
        <taxon>Asterales</taxon>
        <taxon>Asteraceae</taxon>
        <taxon>Asteroideae</taxon>
        <taxon>Anthemideae</taxon>
        <taxon>Anthemidinae</taxon>
        <taxon>Tanacetum</taxon>
    </lineage>
</organism>
<gene>
    <name evidence="4" type="ORF">Tco_0856606</name>
</gene>
<dbReference type="Gene3D" id="4.10.60.10">
    <property type="entry name" value="Zinc finger, CCHC-type"/>
    <property type="match status" value="1"/>
</dbReference>
<dbReference type="EMBL" id="BQNB010012916">
    <property type="protein sequence ID" value="GJT09564.1"/>
    <property type="molecule type" value="Genomic_DNA"/>
</dbReference>
<keyword evidence="5" id="KW-1185">Reference proteome</keyword>